<evidence type="ECO:0000313" key="1">
    <source>
        <dbReference type="EMBL" id="PYZ96040.1"/>
    </source>
</evidence>
<evidence type="ECO:0000313" key="2">
    <source>
        <dbReference type="Proteomes" id="UP000248066"/>
    </source>
</evidence>
<dbReference type="EMBL" id="PDOF01000003">
    <property type="protein sequence ID" value="PYZ96040.1"/>
    <property type="molecule type" value="Genomic_DNA"/>
</dbReference>
<protein>
    <submittedName>
        <fullName evidence="1">Uncharacterized protein</fullName>
    </submittedName>
</protein>
<keyword evidence="2" id="KW-1185">Reference proteome</keyword>
<dbReference type="AlphaFoldDB" id="A0A2W0H7G8"/>
<comment type="caution">
    <text evidence="1">The sequence shown here is derived from an EMBL/GenBank/DDBJ whole genome shotgun (WGS) entry which is preliminary data.</text>
</comment>
<dbReference type="Proteomes" id="UP000248066">
    <property type="component" value="Unassembled WGS sequence"/>
</dbReference>
<accession>A0A2W0H7G8</accession>
<sequence>MRGPFWRWWLVQGGIGYGGGAAKTSKEKIRPLKGLLKPLKVLLKSLKVQLRPPMPIHYPPLP</sequence>
<name>A0A2W0H7G8_9BACI</name>
<reference evidence="1 2" key="1">
    <citation type="submission" date="2017-10" db="EMBL/GenBank/DDBJ databases">
        <title>Bacillus sp. nov., a halophilic bacterium isolated from a Yangshapao Lake.</title>
        <authorList>
            <person name="Wang H."/>
        </authorList>
    </citation>
    <scope>NUCLEOTIDE SEQUENCE [LARGE SCALE GENOMIC DNA]</scope>
    <source>
        <strain evidence="1 2">YSP-3</strain>
    </source>
</reference>
<gene>
    <name evidence="1" type="ORF">CR205_16850</name>
</gene>
<organism evidence="1 2">
    <name type="scientific">Alteribacter lacisalsi</name>
    <dbReference type="NCBI Taxonomy" id="2045244"/>
    <lineage>
        <taxon>Bacteria</taxon>
        <taxon>Bacillati</taxon>
        <taxon>Bacillota</taxon>
        <taxon>Bacilli</taxon>
        <taxon>Bacillales</taxon>
        <taxon>Bacillaceae</taxon>
        <taxon>Alteribacter</taxon>
    </lineage>
</organism>
<proteinExistence type="predicted"/>